<accession>A0A0F8YMT2</accession>
<reference evidence="2" key="1">
    <citation type="journal article" date="2015" name="Nature">
        <title>Complex archaea that bridge the gap between prokaryotes and eukaryotes.</title>
        <authorList>
            <person name="Spang A."/>
            <person name="Saw J.H."/>
            <person name="Jorgensen S.L."/>
            <person name="Zaremba-Niedzwiedzka K."/>
            <person name="Martijn J."/>
            <person name="Lind A.E."/>
            <person name="van Eijk R."/>
            <person name="Schleper C."/>
            <person name="Guy L."/>
            <person name="Ettema T.J."/>
        </authorList>
    </citation>
    <scope>NUCLEOTIDE SEQUENCE</scope>
</reference>
<organism evidence="2">
    <name type="scientific">marine sediment metagenome</name>
    <dbReference type="NCBI Taxonomy" id="412755"/>
    <lineage>
        <taxon>unclassified sequences</taxon>
        <taxon>metagenomes</taxon>
        <taxon>ecological metagenomes</taxon>
    </lineage>
</organism>
<feature type="region of interest" description="Disordered" evidence="1">
    <location>
        <begin position="157"/>
        <end position="177"/>
    </location>
</feature>
<name>A0A0F8YMT2_9ZZZZ</name>
<comment type="caution">
    <text evidence="2">The sequence shown here is derived from an EMBL/GenBank/DDBJ whole genome shotgun (WGS) entry which is preliminary data.</text>
</comment>
<protein>
    <recommendedName>
        <fullName evidence="3">DNA cytosine methyltransferase</fullName>
    </recommendedName>
</protein>
<proteinExistence type="predicted"/>
<evidence type="ECO:0000313" key="2">
    <source>
        <dbReference type="EMBL" id="KKK82687.1"/>
    </source>
</evidence>
<evidence type="ECO:0008006" key="3">
    <source>
        <dbReference type="Google" id="ProtNLM"/>
    </source>
</evidence>
<dbReference type="EMBL" id="LAZR01052557">
    <property type="protein sequence ID" value="KKK82687.1"/>
    <property type="molecule type" value="Genomic_DNA"/>
</dbReference>
<dbReference type="AlphaFoldDB" id="A0A0F8YMT2"/>
<evidence type="ECO:0000256" key="1">
    <source>
        <dbReference type="SAM" id="MobiDB-lite"/>
    </source>
</evidence>
<sequence>MIPRLINGCAKSAALVEAFEAQGWDAWTCDILPSEGWHKHIQDDVLNHLNDGWDMGIFHPDCTHIANSGVRWYHERQQQELTKRACEFFNKLRNAPILLICLENPIPHKYAKEYVGEYDQLIQPWNFRDMETKAICLWLKGLPLLIKEITVKPEGVKQSVWREPPSPDRKANRSKNFKGVSRAMAEQWGNSVEGDIEL</sequence>
<gene>
    <name evidence="2" type="ORF">LCGC14_2800890</name>
</gene>